<feature type="region of interest" description="Disordered" evidence="1">
    <location>
        <begin position="35"/>
        <end position="54"/>
    </location>
</feature>
<gene>
    <name evidence="2" type="ORF">Tco_0974964</name>
</gene>
<organism evidence="2 3">
    <name type="scientific">Tanacetum coccineum</name>
    <dbReference type="NCBI Taxonomy" id="301880"/>
    <lineage>
        <taxon>Eukaryota</taxon>
        <taxon>Viridiplantae</taxon>
        <taxon>Streptophyta</taxon>
        <taxon>Embryophyta</taxon>
        <taxon>Tracheophyta</taxon>
        <taxon>Spermatophyta</taxon>
        <taxon>Magnoliopsida</taxon>
        <taxon>eudicotyledons</taxon>
        <taxon>Gunneridae</taxon>
        <taxon>Pentapetalae</taxon>
        <taxon>asterids</taxon>
        <taxon>campanulids</taxon>
        <taxon>Asterales</taxon>
        <taxon>Asteraceae</taxon>
        <taxon>Asteroideae</taxon>
        <taxon>Anthemideae</taxon>
        <taxon>Anthemidinae</taxon>
        <taxon>Tanacetum</taxon>
    </lineage>
</organism>
<evidence type="ECO:0000256" key="1">
    <source>
        <dbReference type="SAM" id="MobiDB-lite"/>
    </source>
</evidence>
<dbReference type="EMBL" id="BQNB010016184">
    <property type="protein sequence ID" value="GJT48807.1"/>
    <property type="molecule type" value="Genomic_DNA"/>
</dbReference>
<reference evidence="2" key="1">
    <citation type="journal article" date="2022" name="Int. J. Mol. Sci.">
        <title>Draft Genome of Tanacetum Coccineum: Genomic Comparison of Closely Related Tanacetum-Family Plants.</title>
        <authorList>
            <person name="Yamashiro T."/>
            <person name="Shiraishi A."/>
            <person name="Nakayama K."/>
            <person name="Satake H."/>
        </authorList>
    </citation>
    <scope>NUCLEOTIDE SEQUENCE</scope>
</reference>
<evidence type="ECO:0000313" key="3">
    <source>
        <dbReference type="Proteomes" id="UP001151760"/>
    </source>
</evidence>
<comment type="caution">
    <text evidence="2">The sequence shown here is derived from an EMBL/GenBank/DDBJ whole genome shotgun (WGS) entry which is preliminary data.</text>
</comment>
<proteinExistence type="predicted"/>
<sequence>MHFIKKSPGVLEVTPEMGINKTTSQLHELKTDIRGTKDENPAKNGQIEHGLRSGFLPNDNPGRRIVPMWDEDSSRVGRVEVVEELLEKEMLVSSSNHWLMVMWMSFRNGSSSGCHAGLWWLIENEEDDEMVVNIWREFIRRERFGNGMDLN</sequence>
<name>A0ABQ5EE85_9ASTR</name>
<dbReference type="Proteomes" id="UP001151760">
    <property type="component" value="Unassembled WGS sequence"/>
</dbReference>
<keyword evidence="3" id="KW-1185">Reference proteome</keyword>
<evidence type="ECO:0000313" key="2">
    <source>
        <dbReference type="EMBL" id="GJT48807.1"/>
    </source>
</evidence>
<accession>A0ABQ5EE85</accession>
<protein>
    <submittedName>
        <fullName evidence="2">Uncharacterized protein</fullName>
    </submittedName>
</protein>
<reference evidence="2" key="2">
    <citation type="submission" date="2022-01" db="EMBL/GenBank/DDBJ databases">
        <authorList>
            <person name="Yamashiro T."/>
            <person name="Shiraishi A."/>
            <person name="Satake H."/>
            <person name="Nakayama K."/>
        </authorList>
    </citation>
    <scope>NUCLEOTIDE SEQUENCE</scope>
</reference>